<accession>K4KY65</accession>
<evidence type="ECO:0000313" key="2">
    <source>
        <dbReference type="Proteomes" id="UP000000466"/>
    </source>
</evidence>
<dbReference type="Pfam" id="PF02515">
    <property type="entry name" value="CoA_transf_3"/>
    <property type="match status" value="1"/>
</dbReference>
<dbReference type="KEGG" id="saga:M5M_08490"/>
<dbReference type="HOGENOM" id="CLU_033975_5_0_6"/>
<protein>
    <submittedName>
        <fullName evidence="1">L-carnitine dehydratase/bile acid-inducible protein F</fullName>
    </submittedName>
</protein>
<dbReference type="AlphaFoldDB" id="K4KY65"/>
<dbReference type="EMBL" id="CP003746">
    <property type="protein sequence ID" value="AFU98887.1"/>
    <property type="molecule type" value="Genomic_DNA"/>
</dbReference>
<reference evidence="1 2" key="1">
    <citation type="journal article" date="2013" name="Genome Announc.">
        <title>Complete genome sequence of Simiduia agarivorans SA1(T), a marine bacterium able to degrade a variety of polysaccharides.</title>
        <authorList>
            <person name="Lin S.Y."/>
            <person name="Shieh W.Y."/>
            <person name="Chen J.S."/>
            <person name="Tang S.L."/>
        </authorList>
    </citation>
    <scope>NUCLEOTIDE SEQUENCE [LARGE SCALE GENOMIC DNA]</scope>
    <source>
        <strain evidence="2">DSM 21679 / JCM 13881 / BCRC 17597 / SA1</strain>
    </source>
</reference>
<dbReference type="InterPro" id="IPR050509">
    <property type="entry name" value="CoA-transferase_III"/>
</dbReference>
<proteinExistence type="predicted"/>
<dbReference type="RefSeq" id="WP_015047052.1">
    <property type="nucleotide sequence ID" value="NC_018868.3"/>
</dbReference>
<dbReference type="InterPro" id="IPR003673">
    <property type="entry name" value="CoA-Trfase_fam_III"/>
</dbReference>
<dbReference type="Gene3D" id="3.30.1540.10">
    <property type="entry name" value="formyl-coa transferase, domain 3"/>
    <property type="match status" value="1"/>
</dbReference>
<keyword evidence="2" id="KW-1185">Reference proteome</keyword>
<dbReference type="Gene3D" id="3.40.50.10540">
    <property type="entry name" value="Crotonobetainyl-coa:carnitine coa-transferase, domain 1"/>
    <property type="match status" value="1"/>
</dbReference>
<organism evidence="1 2">
    <name type="scientific">Simiduia agarivorans (strain DSM 21679 / JCM 13881 / BCRC 17597 / SA1)</name>
    <dbReference type="NCBI Taxonomy" id="1117647"/>
    <lineage>
        <taxon>Bacteria</taxon>
        <taxon>Pseudomonadati</taxon>
        <taxon>Pseudomonadota</taxon>
        <taxon>Gammaproteobacteria</taxon>
        <taxon>Cellvibrionales</taxon>
        <taxon>Cellvibrionaceae</taxon>
        <taxon>Simiduia</taxon>
    </lineage>
</organism>
<dbReference type="PANTHER" id="PTHR48228">
    <property type="entry name" value="SUCCINYL-COA--D-CITRAMALATE COA-TRANSFERASE"/>
    <property type="match status" value="1"/>
</dbReference>
<sequence length="383" mass="40518">MMTDKKAGPLAGIRILELKGIGPGPYAGMLLADLGAEVIVVERASKATGIGLPSAHDVHSRGKRSIALDLKNPAGRKLLFELVATSDALIEGFRPGVAERLGCGPDDCWQVNPGLVYGRVTGWGQSGPLAHTAGHDINYIGLTGALAAMGDKQKPALPLNLVGDYAGGSLFLVMGVLAALLDAQKTGKGQVVDAAITDGVASMMSLFSSFNALGLWKPERAANLLDGAAHFYDTYETADGKFMAVGPIEPQFYQQFLAVLAIDDPSLQSQQPADWAVNKHQLKQIFLRRTQAEWTQAFEGTDACVTPVLDMAEAAVHPHNHARCAYVEAGGINQPGVAPKFSGHQIYVSGSRPSEGADTRALMASLGYDEAAIDQLFADRILT</sequence>
<dbReference type="SUPFAM" id="SSF89796">
    <property type="entry name" value="CoA-transferase family III (CaiB/BaiF)"/>
    <property type="match status" value="1"/>
</dbReference>
<dbReference type="PANTHER" id="PTHR48228:SF5">
    <property type="entry name" value="ALPHA-METHYLACYL-COA RACEMASE"/>
    <property type="match status" value="1"/>
</dbReference>
<dbReference type="STRING" id="1117647.M5M_08490"/>
<evidence type="ECO:0000313" key="1">
    <source>
        <dbReference type="EMBL" id="AFU98887.1"/>
    </source>
</evidence>
<gene>
    <name evidence="1" type="ordered locus">M5M_08490</name>
</gene>
<name>K4KY65_SIMAS</name>
<dbReference type="InterPro" id="IPR044855">
    <property type="entry name" value="CoA-Trfase_III_dom3_sf"/>
</dbReference>
<dbReference type="eggNOG" id="COG1804">
    <property type="taxonomic scope" value="Bacteria"/>
</dbReference>
<dbReference type="Proteomes" id="UP000000466">
    <property type="component" value="Chromosome"/>
</dbReference>
<dbReference type="InterPro" id="IPR023606">
    <property type="entry name" value="CoA-Trfase_III_dom_1_sf"/>
</dbReference>
<dbReference type="GO" id="GO:0003824">
    <property type="term" value="F:catalytic activity"/>
    <property type="evidence" value="ECO:0007669"/>
    <property type="project" value="InterPro"/>
</dbReference>